<reference evidence="1" key="1">
    <citation type="submission" date="2022-08" db="EMBL/GenBank/DDBJ databases">
        <title>Genome Sequence of Fusarium decemcellulare.</title>
        <authorList>
            <person name="Buettner E."/>
        </authorList>
    </citation>
    <scope>NUCLEOTIDE SEQUENCE</scope>
    <source>
        <strain evidence="1">Babe19</strain>
    </source>
</reference>
<organism evidence="1 2">
    <name type="scientific">Fusarium decemcellulare</name>
    <dbReference type="NCBI Taxonomy" id="57161"/>
    <lineage>
        <taxon>Eukaryota</taxon>
        <taxon>Fungi</taxon>
        <taxon>Dikarya</taxon>
        <taxon>Ascomycota</taxon>
        <taxon>Pezizomycotina</taxon>
        <taxon>Sordariomycetes</taxon>
        <taxon>Hypocreomycetidae</taxon>
        <taxon>Hypocreales</taxon>
        <taxon>Nectriaceae</taxon>
        <taxon>Fusarium</taxon>
        <taxon>Fusarium decemcellulare species complex</taxon>
    </lineage>
</organism>
<dbReference type="Proteomes" id="UP001148629">
    <property type="component" value="Unassembled WGS sequence"/>
</dbReference>
<gene>
    <name evidence="1" type="ORF">NM208_g16336</name>
</gene>
<keyword evidence="2" id="KW-1185">Reference proteome</keyword>
<evidence type="ECO:0000313" key="2">
    <source>
        <dbReference type="Proteomes" id="UP001148629"/>
    </source>
</evidence>
<sequence length="150" mass="16144">MAPCRGQTILVRNETPAMLMFSGTEDGPSEETYVMQRAVGGGTILGGTYEPGNWDPVPDPNSATRIMKRVVDACPEIAGGKGVKGLDVVRHAVGFRPCRAGGVRVEKEKRGDTWIIHNYGHDSWGYLGSYGCAEGVVELLKGAQDVKPRL</sequence>
<evidence type="ECO:0000313" key="1">
    <source>
        <dbReference type="EMBL" id="KAJ3504457.1"/>
    </source>
</evidence>
<accession>A0ACC1RCC6</accession>
<comment type="caution">
    <text evidence="1">The sequence shown here is derived from an EMBL/GenBank/DDBJ whole genome shotgun (WGS) entry which is preliminary data.</text>
</comment>
<dbReference type="EMBL" id="JANRMS010004984">
    <property type="protein sequence ID" value="KAJ3504457.1"/>
    <property type="molecule type" value="Genomic_DNA"/>
</dbReference>
<proteinExistence type="predicted"/>
<name>A0ACC1RCC6_9HYPO</name>
<protein>
    <submittedName>
        <fullName evidence="1">Uncharacterized protein</fullName>
    </submittedName>
</protein>